<sequence length="348" mass="35883">MTAPVRLAVVGAGWWAGTHHLPALLAHPDARVVAVCDPVPERAAALAGPAGARTFTTLAEAVEAGGLDAVVVATPSAAHHAAAATALDAGLHTFVEKPMTLTRADAVDLLRRAEAAAVHLSVGYTHQFEPGAFFAREAVRTQIGRLVQVTVEFASRAGALYAAAETEHPARTVAGQHPEAYSAANGGGQAHTQLTHALGMLCWVTGDEVAQVCAFTEHQGLSVDVDDVAAFRLRGGATGVAVSSGATGAHLPARQHLRYLGTDGVVEQDLHRARVTLHRADGSQVVREPGQHEPAYRAGEPVRAFVDLVLGRGENLGPGGDAAAAVAATEALLVAARTSTMTEVASVR</sequence>
<evidence type="ECO:0000256" key="1">
    <source>
        <dbReference type="ARBA" id="ARBA00023027"/>
    </source>
</evidence>
<proteinExistence type="predicted"/>
<dbReference type="EMBL" id="RKRA01000001">
    <property type="protein sequence ID" value="RPF26306.1"/>
    <property type="molecule type" value="Genomic_DNA"/>
</dbReference>
<comment type="caution">
    <text evidence="4">The sequence shown here is derived from an EMBL/GenBank/DDBJ whole genome shotgun (WGS) entry which is preliminary data.</text>
</comment>
<dbReference type="InterPro" id="IPR055170">
    <property type="entry name" value="GFO_IDH_MocA-like_dom"/>
</dbReference>
<dbReference type="GO" id="GO:0000166">
    <property type="term" value="F:nucleotide binding"/>
    <property type="evidence" value="ECO:0007669"/>
    <property type="project" value="InterPro"/>
</dbReference>
<organism evidence="4 5">
    <name type="scientific">Georgenia muralis</name>
    <dbReference type="NCBI Taxonomy" id="154117"/>
    <lineage>
        <taxon>Bacteria</taxon>
        <taxon>Bacillati</taxon>
        <taxon>Actinomycetota</taxon>
        <taxon>Actinomycetes</taxon>
        <taxon>Micrococcales</taxon>
        <taxon>Bogoriellaceae</taxon>
        <taxon>Georgenia</taxon>
    </lineage>
</organism>
<dbReference type="Proteomes" id="UP000280726">
    <property type="component" value="Unassembled WGS sequence"/>
</dbReference>
<dbReference type="Pfam" id="PF22725">
    <property type="entry name" value="GFO_IDH_MocA_C3"/>
    <property type="match status" value="1"/>
</dbReference>
<name>A0A3N4Z3S9_9MICO</name>
<dbReference type="InterPro" id="IPR036291">
    <property type="entry name" value="NAD(P)-bd_dom_sf"/>
</dbReference>
<dbReference type="Gene3D" id="3.30.360.10">
    <property type="entry name" value="Dihydrodipicolinate Reductase, domain 2"/>
    <property type="match status" value="1"/>
</dbReference>
<protein>
    <submittedName>
        <fullName evidence="4">Putative dehydrogenase</fullName>
    </submittedName>
</protein>
<dbReference type="PANTHER" id="PTHR43377">
    <property type="entry name" value="BILIVERDIN REDUCTASE A"/>
    <property type="match status" value="1"/>
</dbReference>
<evidence type="ECO:0000313" key="5">
    <source>
        <dbReference type="Proteomes" id="UP000280726"/>
    </source>
</evidence>
<feature type="domain" description="Gfo/Idh/MocA-like oxidoreductase N-terminal" evidence="2">
    <location>
        <begin position="6"/>
        <end position="124"/>
    </location>
</feature>
<evidence type="ECO:0000259" key="2">
    <source>
        <dbReference type="Pfam" id="PF01408"/>
    </source>
</evidence>
<dbReference type="InterPro" id="IPR000683">
    <property type="entry name" value="Gfo/Idh/MocA-like_OxRdtase_N"/>
</dbReference>
<dbReference type="SUPFAM" id="SSF55347">
    <property type="entry name" value="Glyceraldehyde-3-phosphate dehydrogenase-like, C-terminal domain"/>
    <property type="match status" value="1"/>
</dbReference>
<dbReference type="Gene3D" id="3.40.50.720">
    <property type="entry name" value="NAD(P)-binding Rossmann-like Domain"/>
    <property type="match status" value="1"/>
</dbReference>
<keyword evidence="5" id="KW-1185">Reference proteome</keyword>
<dbReference type="OrthoDB" id="9792085at2"/>
<keyword evidence="1" id="KW-0520">NAD</keyword>
<dbReference type="RefSeq" id="WP_123914705.1">
    <property type="nucleotide sequence ID" value="NZ_RKRA01000001.1"/>
</dbReference>
<feature type="domain" description="GFO/IDH/MocA-like oxidoreductase" evidence="3">
    <location>
        <begin position="142"/>
        <end position="266"/>
    </location>
</feature>
<dbReference type="Pfam" id="PF01408">
    <property type="entry name" value="GFO_IDH_MocA"/>
    <property type="match status" value="1"/>
</dbReference>
<evidence type="ECO:0000259" key="3">
    <source>
        <dbReference type="Pfam" id="PF22725"/>
    </source>
</evidence>
<evidence type="ECO:0000313" key="4">
    <source>
        <dbReference type="EMBL" id="RPF26306.1"/>
    </source>
</evidence>
<dbReference type="PANTHER" id="PTHR43377:SF1">
    <property type="entry name" value="BILIVERDIN REDUCTASE A"/>
    <property type="match status" value="1"/>
</dbReference>
<dbReference type="AlphaFoldDB" id="A0A3N4Z3S9"/>
<gene>
    <name evidence="4" type="ORF">EDD32_0742</name>
</gene>
<accession>A0A3N4Z3S9</accession>
<dbReference type="SUPFAM" id="SSF51735">
    <property type="entry name" value="NAD(P)-binding Rossmann-fold domains"/>
    <property type="match status" value="1"/>
</dbReference>
<reference evidence="4 5" key="1">
    <citation type="submission" date="2018-11" db="EMBL/GenBank/DDBJ databases">
        <title>Sequencing the genomes of 1000 actinobacteria strains.</title>
        <authorList>
            <person name="Klenk H.-P."/>
        </authorList>
    </citation>
    <scope>NUCLEOTIDE SEQUENCE [LARGE SCALE GENOMIC DNA]</scope>
    <source>
        <strain evidence="4 5">DSM 14418</strain>
    </source>
</reference>
<dbReference type="InterPro" id="IPR051450">
    <property type="entry name" value="Gfo/Idh/MocA_Oxidoreductases"/>
</dbReference>